<dbReference type="EMBL" id="MK071979">
    <property type="protein sequence ID" value="AYV75310.1"/>
    <property type="molecule type" value="Genomic_DNA"/>
</dbReference>
<sequence>MTSQTTTATTTVKKYISGFFIEEPATNILVPNSVAQNNILNACKQLQTTDIYMYLITKDITNNTANLQNFISELSSMGINLWALNGDRSMFLDPNCDGYSELTNEIQAIATYNSNCAANQKIHGLLTDMELQDVTYGTGSSAISYVGFHNGLATNQLSNTFGSGIYYNTQVEDREMLVKNLVQIHAKLKTLTSAAGIKLSMCLTNWTENYYGQSIQCQYNGIYENVFYHLCTFMDQIVIMSYKSSQTNLISCVTQQLAYTDKLPNPPLICACYDVVQGDGITVSIADLGALYNTKTYAATFSNNIASALSMAHTSYAGLICYTIEGLLTMPS</sequence>
<name>A0A3G4ZKF2_9VIRU</name>
<proteinExistence type="predicted"/>
<organism evidence="1">
    <name type="scientific">Terrestrivirus sp</name>
    <dbReference type="NCBI Taxonomy" id="2487775"/>
    <lineage>
        <taxon>Viruses</taxon>
        <taxon>Varidnaviria</taxon>
        <taxon>Bamfordvirae</taxon>
        <taxon>Nucleocytoviricota</taxon>
        <taxon>Megaviricetes</taxon>
        <taxon>Imitervirales</taxon>
        <taxon>Mimiviridae</taxon>
        <taxon>Klosneuvirinae</taxon>
    </lineage>
</organism>
<evidence type="ECO:0000313" key="1">
    <source>
        <dbReference type="EMBL" id="AYV75310.1"/>
    </source>
</evidence>
<gene>
    <name evidence="1" type="ORF">Terrestrivirus1_184</name>
</gene>
<reference evidence="1" key="1">
    <citation type="submission" date="2018-10" db="EMBL/GenBank/DDBJ databases">
        <title>Hidden diversity of soil giant viruses.</title>
        <authorList>
            <person name="Schulz F."/>
            <person name="Alteio L."/>
            <person name="Goudeau D."/>
            <person name="Ryan E.M."/>
            <person name="Malmstrom R.R."/>
            <person name="Blanchard J."/>
            <person name="Woyke T."/>
        </authorList>
    </citation>
    <scope>NUCLEOTIDE SEQUENCE</scope>
    <source>
        <strain evidence="1">TEV1</strain>
    </source>
</reference>
<accession>A0A3G4ZKF2</accession>
<protein>
    <submittedName>
        <fullName evidence="1">Uncharacterized protein</fullName>
    </submittedName>
</protein>